<dbReference type="EMBL" id="KN831777">
    <property type="protein sequence ID" value="KIM42655.1"/>
    <property type="molecule type" value="Genomic_DNA"/>
</dbReference>
<dbReference type="AlphaFoldDB" id="A0A0C3C1C1"/>
<feature type="compositionally biased region" description="Basic and acidic residues" evidence="1">
    <location>
        <begin position="192"/>
        <end position="207"/>
    </location>
</feature>
<accession>A0A0C3C1C1</accession>
<feature type="compositionally biased region" description="Polar residues" evidence="1">
    <location>
        <begin position="159"/>
        <end position="177"/>
    </location>
</feature>
<dbReference type="Proteomes" id="UP000053424">
    <property type="component" value="Unassembled WGS sequence"/>
</dbReference>
<proteinExistence type="predicted"/>
<keyword evidence="3" id="KW-1185">Reference proteome</keyword>
<reference evidence="2 3" key="1">
    <citation type="submission" date="2014-04" db="EMBL/GenBank/DDBJ databases">
        <authorList>
            <consortium name="DOE Joint Genome Institute"/>
            <person name="Kuo A."/>
            <person name="Gay G."/>
            <person name="Dore J."/>
            <person name="Kohler A."/>
            <person name="Nagy L.G."/>
            <person name="Floudas D."/>
            <person name="Copeland A."/>
            <person name="Barry K.W."/>
            <person name="Cichocki N."/>
            <person name="Veneault-Fourrey C."/>
            <person name="LaButti K."/>
            <person name="Lindquist E.A."/>
            <person name="Lipzen A."/>
            <person name="Lundell T."/>
            <person name="Morin E."/>
            <person name="Murat C."/>
            <person name="Sun H."/>
            <person name="Tunlid A."/>
            <person name="Henrissat B."/>
            <person name="Grigoriev I.V."/>
            <person name="Hibbett D.S."/>
            <person name="Martin F."/>
            <person name="Nordberg H.P."/>
            <person name="Cantor M.N."/>
            <person name="Hua S.X."/>
        </authorList>
    </citation>
    <scope>NUCLEOTIDE SEQUENCE [LARGE SCALE GENOMIC DNA]</scope>
    <source>
        <strain evidence="3">h7</strain>
    </source>
</reference>
<reference evidence="3" key="2">
    <citation type="submission" date="2015-01" db="EMBL/GenBank/DDBJ databases">
        <title>Evolutionary Origins and Diversification of the Mycorrhizal Mutualists.</title>
        <authorList>
            <consortium name="DOE Joint Genome Institute"/>
            <consortium name="Mycorrhizal Genomics Consortium"/>
            <person name="Kohler A."/>
            <person name="Kuo A."/>
            <person name="Nagy L.G."/>
            <person name="Floudas D."/>
            <person name="Copeland A."/>
            <person name="Barry K.W."/>
            <person name="Cichocki N."/>
            <person name="Veneault-Fourrey C."/>
            <person name="LaButti K."/>
            <person name="Lindquist E.A."/>
            <person name="Lipzen A."/>
            <person name="Lundell T."/>
            <person name="Morin E."/>
            <person name="Murat C."/>
            <person name="Riley R."/>
            <person name="Ohm R."/>
            <person name="Sun H."/>
            <person name="Tunlid A."/>
            <person name="Henrissat B."/>
            <person name="Grigoriev I.V."/>
            <person name="Hibbett D.S."/>
            <person name="Martin F."/>
        </authorList>
    </citation>
    <scope>NUCLEOTIDE SEQUENCE [LARGE SCALE GENOMIC DNA]</scope>
    <source>
        <strain evidence="3">h7</strain>
    </source>
</reference>
<sequence>MHEQQMDQYMNSLPPPANITMSSTRNHHQNVPSMASPDEEMQRHVDEFNRSVTIIIWYKANVEPIRLQQIIPTFPYFQLSRFNNVIEDLGLSHSSYLDTYIPASNQWEQHTITSVRIVDRQQRLLYKVRQSLVEGLSESECCSLRDELELQHRGARFHPSSSNDTQSPLRSTSTPSGSPLPKAINEGKGFLKRQEPSRGEEQEDSRHSPKVHVTDGYYMSHSGSSTMVSSPVTLTGPGSSTASTPNVPNSQPSPQPQDNNVYIYPYHYGGTQSTQSTPDANTSLPDYLIAPPAPAPPIPYHPHPPLKRWPNDYTVCELSQGFHSMDLLIASSPSGSSMTQRMAFERVFGSRYVKSTVCRHRAVWRKAPRALREQFELMGSDDRACWGEFVRRVENRPSAKNQNNVELMGTPTSSNMGYHEQPSPSEVEEAHGGTDSVTVLCKIKWDLLQIALLCKTVKISLYPFQDKSLMR</sequence>
<feature type="compositionally biased region" description="Polar residues" evidence="1">
    <location>
        <begin position="400"/>
        <end position="416"/>
    </location>
</feature>
<dbReference type="HOGENOM" id="CLU_026928_0_0_1"/>
<dbReference type="OrthoDB" id="128308at2759"/>
<gene>
    <name evidence="2" type="ORF">M413DRAFT_121332</name>
</gene>
<evidence type="ECO:0000313" key="3">
    <source>
        <dbReference type="Proteomes" id="UP000053424"/>
    </source>
</evidence>
<feature type="compositionally biased region" description="Low complexity" evidence="1">
    <location>
        <begin position="245"/>
        <end position="261"/>
    </location>
</feature>
<organism evidence="2 3">
    <name type="scientific">Hebeloma cylindrosporum</name>
    <dbReference type="NCBI Taxonomy" id="76867"/>
    <lineage>
        <taxon>Eukaryota</taxon>
        <taxon>Fungi</taxon>
        <taxon>Dikarya</taxon>
        <taxon>Basidiomycota</taxon>
        <taxon>Agaricomycotina</taxon>
        <taxon>Agaricomycetes</taxon>
        <taxon>Agaricomycetidae</taxon>
        <taxon>Agaricales</taxon>
        <taxon>Agaricineae</taxon>
        <taxon>Hymenogastraceae</taxon>
        <taxon>Hebeloma</taxon>
    </lineage>
</organism>
<evidence type="ECO:0000313" key="2">
    <source>
        <dbReference type="EMBL" id="KIM42655.1"/>
    </source>
</evidence>
<protein>
    <submittedName>
        <fullName evidence="2">Uncharacterized protein</fullName>
    </submittedName>
</protein>
<feature type="compositionally biased region" description="Low complexity" evidence="1">
    <location>
        <begin position="220"/>
        <end position="230"/>
    </location>
</feature>
<feature type="region of interest" description="Disordered" evidence="1">
    <location>
        <begin position="155"/>
        <end position="290"/>
    </location>
</feature>
<evidence type="ECO:0000256" key="1">
    <source>
        <dbReference type="SAM" id="MobiDB-lite"/>
    </source>
</evidence>
<name>A0A0C3C1C1_HEBCY</name>
<feature type="compositionally biased region" description="Polar residues" evidence="1">
    <location>
        <begin position="231"/>
        <end position="244"/>
    </location>
</feature>
<feature type="region of interest" description="Disordered" evidence="1">
    <location>
        <begin position="400"/>
        <end position="431"/>
    </location>
</feature>
<feature type="compositionally biased region" description="Polar residues" evidence="1">
    <location>
        <begin position="270"/>
        <end position="284"/>
    </location>
</feature>